<dbReference type="InParanoid" id="F4C0D0"/>
<dbReference type="InterPro" id="IPR036388">
    <property type="entry name" value="WH-like_DNA-bd_sf"/>
</dbReference>
<dbReference type="EMBL" id="CP002565">
    <property type="protein sequence ID" value="AEB69195.1"/>
    <property type="molecule type" value="Genomic_DNA"/>
</dbReference>
<accession>F4C0D0</accession>
<dbReference type="Proteomes" id="UP000007807">
    <property type="component" value="Chromosome"/>
</dbReference>
<evidence type="ECO:0000256" key="1">
    <source>
        <dbReference type="ARBA" id="ARBA00023015"/>
    </source>
</evidence>
<evidence type="ECO:0000259" key="5">
    <source>
        <dbReference type="Pfam" id="PF08220"/>
    </source>
</evidence>
<dbReference type="PANTHER" id="PTHR38465:SF1">
    <property type="entry name" value="HTH-TYPE TRANSCRIPTIONAL REGULATOR MJ1563-RELATED"/>
    <property type="match status" value="1"/>
</dbReference>
<evidence type="ECO:0000256" key="2">
    <source>
        <dbReference type="ARBA" id="ARBA00023125"/>
    </source>
</evidence>
<keyword evidence="2 4" id="KW-0238">DNA-binding</keyword>
<dbReference type="InterPro" id="IPR052362">
    <property type="entry name" value="HTH-GbsR_regulator"/>
</dbReference>
<dbReference type="GO" id="GO:0003700">
    <property type="term" value="F:DNA-binding transcription factor activity"/>
    <property type="evidence" value="ECO:0007669"/>
    <property type="project" value="InterPro"/>
</dbReference>
<dbReference type="InterPro" id="IPR036390">
    <property type="entry name" value="WH_DNA-bd_sf"/>
</dbReference>
<reference evidence="6 7" key="1">
    <citation type="journal article" date="2011" name="J. Bacteriol.">
        <title>Complete genome sequence of Methanosaeta concilii, a specialist in aceticlastic methanogenesis.</title>
        <authorList>
            <person name="Barber R.D."/>
            <person name="Zhang L."/>
            <person name="Harnack M."/>
            <person name="Olson M.V."/>
            <person name="Kaul R."/>
            <person name="Ingram-Smith C."/>
            <person name="Smith K.S."/>
        </authorList>
    </citation>
    <scope>NUCLEOTIDE SEQUENCE [LARGE SCALE GENOMIC DNA]</scope>
    <source>
        <strain evidence="7">ATCC 5969 / DSM 3671 / JCM 10134 / NBRC 103675 / OCM 69 / GP-6</strain>
    </source>
</reference>
<protein>
    <recommendedName>
        <fullName evidence="4">HTH-type transcriptional regulator</fullName>
    </recommendedName>
</protein>
<gene>
    <name evidence="6" type="ordered locus">MCON_2818</name>
</gene>
<sequence>MNDEEMLALKRPIIDACIKSAQKNGWSDAMGLLRGTLFLESESMSLDTLAEKTGYSKTTVRSNMNFLENLGMAHRVVDLAGKRRHDKQHRYALETDVEAMRPVVLSAVREEIHSILRALNQVEKNLAAHSSEAEKTSAIMRKTRQFYEEMDRVMELMNHYTLKELIEVLESKKK</sequence>
<dbReference type="HOGENOM" id="CLU_107445_2_0_2"/>
<evidence type="ECO:0000256" key="3">
    <source>
        <dbReference type="ARBA" id="ARBA00023163"/>
    </source>
</evidence>
<organism evidence="6 7">
    <name type="scientific">Methanothrix soehngenii (strain ATCC 5969 / DSM 3671 / JCM 10134 / NBRC 103675 / OCM 69 / GP-6)</name>
    <name type="common">Methanosaeta concilii</name>
    <dbReference type="NCBI Taxonomy" id="990316"/>
    <lineage>
        <taxon>Archaea</taxon>
        <taxon>Methanobacteriati</taxon>
        <taxon>Methanobacteriota</taxon>
        <taxon>Stenosarchaea group</taxon>
        <taxon>Methanomicrobia</taxon>
        <taxon>Methanotrichales</taxon>
        <taxon>Methanotrichaceae</taxon>
        <taxon>Methanothrix</taxon>
    </lineage>
</organism>
<keyword evidence="1 4" id="KW-0805">Transcription regulation</keyword>
<dbReference type="PANTHER" id="PTHR38465">
    <property type="entry name" value="HTH-TYPE TRANSCRIPTIONAL REGULATOR MJ1563-RELATED"/>
    <property type="match status" value="1"/>
</dbReference>
<proteinExistence type="inferred from homology"/>
<feature type="domain" description="HTH deoR-type" evidence="5">
    <location>
        <begin position="40"/>
        <end position="76"/>
    </location>
</feature>
<comment type="similarity">
    <text evidence="4">Belongs to the GbsR family.</text>
</comment>
<dbReference type="Pfam" id="PF08220">
    <property type="entry name" value="HTH_DeoR"/>
    <property type="match status" value="1"/>
</dbReference>
<name>F4C0D0_METSG</name>
<keyword evidence="7" id="KW-1185">Reference proteome</keyword>
<evidence type="ECO:0000313" key="6">
    <source>
        <dbReference type="EMBL" id="AEB69195.1"/>
    </source>
</evidence>
<evidence type="ECO:0000256" key="4">
    <source>
        <dbReference type="PIRNR" id="PIRNR006707"/>
    </source>
</evidence>
<evidence type="ECO:0000313" key="7">
    <source>
        <dbReference type="Proteomes" id="UP000007807"/>
    </source>
</evidence>
<dbReference type="InterPro" id="IPR001034">
    <property type="entry name" value="DeoR_HTH"/>
</dbReference>
<dbReference type="InterPro" id="IPR026282">
    <property type="entry name" value="MJ1563"/>
</dbReference>
<dbReference type="KEGG" id="mcj:MCON_2818"/>
<dbReference type="GO" id="GO:0003677">
    <property type="term" value="F:DNA binding"/>
    <property type="evidence" value="ECO:0007669"/>
    <property type="project" value="UniProtKB-UniRule"/>
</dbReference>
<dbReference type="PIRSF" id="PIRSF006707">
    <property type="entry name" value="MJ1563"/>
    <property type="match status" value="1"/>
</dbReference>
<dbReference type="STRING" id="990316.MCON_2818"/>
<dbReference type="SUPFAM" id="SSF46785">
    <property type="entry name" value="Winged helix' DNA-binding domain"/>
    <property type="match status" value="1"/>
</dbReference>
<dbReference type="Gene3D" id="1.10.10.10">
    <property type="entry name" value="Winged helix-like DNA-binding domain superfamily/Winged helix DNA-binding domain"/>
    <property type="match status" value="1"/>
</dbReference>
<keyword evidence="3 4" id="KW-0804">Transcription</keyword>
<dbReference type="AlphaFoldDB" id="F4C0D0"/>